<organism evidence="1 2">
    <name type="scientific">Acanthopleuribacter pedis</name>
    <dbReference type="NCBI Taxonomy" id="442870"/>
    <lineage>
        <taxon>Bacteria</taxon>
        <taxon>Pseudomonadati</taxon>
        <taxon>Acidobacteriota</taxon>
        <taxon>Holophagae</taxon>
        <taxon>Acanthopleuribacterales</taxon>
        <taxon>Acanthopleuribacteraceae</taxon>
        <taxon>Acanthopleuribacter</taxon>
    </lineage>
</organism>
<proteinExistence type="predicted"/>
<dbReference type="EMBL" id="JAFREP010000021">
    <property type="protein sequence ID" value="MBO1321049.1"/>
    <property type="molecule type" value="Genomic_DNA"/>
</dbReference>
<reference evidence="1" key="1">
    <citation type="submission" date="2021-03" db="EMBL/GenBank/DDBJ databases">
        <authorList>
            <person name="Wang G."/>
        </authorList>
    </citation>
    <scope>NUCLEOTIDE SEQUENCE</scope>
    <source>
        <strain evidence="1">KCTC 12899</strain>
    </source>
</reference>
<dbReference type="Proteomes" id="UP000664417">
    <property type="component" value="Unassembled WGS sequence"/>
</dbReference>
<gene>
    <name evidence="1" type="ORF">J3U88_21400</name>
</gene>
<dbReference type="Pfam" id="PF17653">
    <property type="entry name" value="DUF5522"/>
    <property type="match status" value="1"/>
</dbReference>
<dbReference type="PANTHER" id="PTHR21037:SF2">
    <property type="entry name" value="SIMILAR TO NOVEL PROTEIN"/>
    <property type="match status" value="1"/>
</dbReference>
<name>A0A8J7QC71_9BACT</name>
<evidence type="ECO:0000313" key="1">
    <source>
        <dbReference type="EMBL" id="MBO1321049.1"/>
    </source>
</evidence>
<accession>A0A8J7QC71</accession>
<dbReference type="PANTHER" id="PTHR21037">
    <property type="entry name" value="39S RIBOSOMAL PROTEIN L14, MITOCHONDRIAL"/>
    <property type="match status" value="1"/>
</dbReference>
<protein>
    <submittedName>
        <fullName evidence="1">Uncharacterized protein</fullName>
    </submittedName>
</protein>
<keyword evidence="2" id="KW-1185">Reference proteome</keyword>
<sequence>MKINSHQVAEADLARRLEYDHYTNEQGYMVFTERFHVKRGICCGNGCRHCPFTPRHQKGGRVLSQAVQNQLKKTP</sequence>
<evidence type="ECO:0000313" key="2">
    <source>
        <dbReference type="Proteomes" id="UP000664417"/>
    </source>
</evidence>
<dbReference type="AlphaFoldDB" id="A0A8J7QC71"/>
<dbReference type="RefSeq" id="WP_207861023.1">
    <property type="nucleotide sequence ID" value="NZ_JAFREP010000021.1"/>
</dbReference>
<dbReference type="InterPro" id="IPR040807">
    <property type="entry name" value="DUF5522"/>
</dbReference>
<comment type="caution">
    <text evidence="1">The sequence shown here is derived from an EMBL/GenBank/DDBJ whole genome shotgun (WGS) entry which is preliminary data.</text>
</comment>